<protein>
    <submittedName>
        <fullName evidence="1">Uncharacterized protein</fullName>
    </submittedName>
</protein>
<evidence type="ECO:0000313" key="1">
    <source>
        <dbReference type="EMBL" id="MBA4645981.1"/>
    </source>
</evidence>
<organism evidence="1">
    <name type="scientific">Opuntia streptacantha</name>
    <name type="common">Prickly pear cactus</name>
    <name type="synonym">Opuntia cardona</name>
    <dbReference type="NCBI Taxonomy" id="393608"/>
    <lineage>
        <taxon>Eukaryota</taxon>
        <taxon>Viridiplantae</taxon>
        <taxon>Streptophyta</taxon>
        <taxon>Embryophyta</taxon>
        <taxon>Tracheophyta</taxon>
        <taxon>Spermatophyta</taxon>
        <taxon>Magnoliopsida</taxon>
        <taxon>eudicotyledons</taxon>
        <taxon>Gunneridae</taxon>
        <taxon>Pentapetalae</taxon>
        <taxon>Caryophyllales</taxon>
        <taxon>Cactineae</taxon>
        <taxon>Cactaceae</taxon>
        <taxon>Opuntioideae</taxon>
        <taxon>Opuntia</taxon>
    </lineage>
</organism>
<accession>A0A7C9DL79</accession>
<name>A0A7C9DL79_OPUST</name>
<dbReference type="AlphaFoldDB" id="A0A7C9DL79"/>
<proteinExistence type="predicted"/>
<sequence>MLDCWKQISAPRIRSNPSGFLCTMALMWSAFPHSSFSATRSAQGGVSDDACKSMFLCRILRTSSLWSVNTTFSQNLAHSTPVTPTPEPNSITESLLSISAFLER</sequence>
<dbReference type="EMBL" id="GISG01144294">
    <property type="protein sequence ID" value="MBA4645981.1"/>
    <property type="molecule type" value="Transcribed_RNA"/>
</dbReference>
<reference evidence="1" key="1">
    <citation type="journal article" date="2013" name="J. Plant Res.">
        <title>Effect of fungi and light on seed germination of three Opuntia species from semiarid lands of central Mexico.</title>
        <authorList>
            <person name="Delgado-Sanchez P."/>
            <person name="Jimenez-Bremont J.F."/>
            <person name="Guerrero-Gonzalez Mde L."/>
            <person name="Flores J."/>
        </authorList>
    </citation>
    <scope>NUCLEOTIDE SEQUENCE</scope>
    <source>
        <tissue evidence="1">Cladode</tissue>
    </source>
</reference>
<reference evidence="1" key="2">
    <citation type="submission" date="2020-07" db="EMBL/GenBank/DDBJ databases">
        <authorList>
            <person name="Vera ALvarez R."/>
            <person name="Arias-Moreno D.M."/>
            <person name="Jimenez-Jacinto V."/>
            <person name="Jimenez-Bremont J.F."/>
            <person name="Swaminathan K."/>
            <person name="Moose S.P."/>
            <person name="Guerrero-Gonzalez M.L."/>
            <person name="Marino-Ramirez L."/>
            <person name="Landsman D."/>
            <person name="Rodriguez-Kessler M."/>
            <person name="Delgado-Sanchez P."/>
        </authorList>
    </citation>
    <scope>NUCLEOTIDE SEQUENCE</scope>
    <source>
        <tissue evidence="1">Cladode</tissue>
    </source>
</reference>